<dbReference type="SMART" id="SM00066">
    <property type="entry name" value="GAL4"/>
    <property type="match status" value="1"/>
</dbReference>
<dbReference type="PANTHER" id="PTHR47785:SF5">
    <property type="entry name" value="ZN(II)2CYS6 TRANSCRIPTION FACTOR (EUROFUNG)"/>
    <property type="match status" value="1"/>
</dbReference>
<dbReference type="InterPro" id="IPR001138">
    <property type="entry name" value="Zn2Cys6_DnaBD"/>
</dbReference>
<dbReference type="InterPro" id="IPR036864">
    <property type="entry name" value="Zn2-C6_fun-type_DNA-bd_sf"/>
</dbReference>
<name>A0ABR0K170_9EURO</name>
<keyword evidence="1" id="KW-0805">Transcription regulation</keyword>
<evidence type="ECO:0000256" key="2">
    <source>
        <dbReference type="ARBA" id="ARBA00023125"/>
    </source>
</evidence>
<keyword evidence="7" id="KW-1185">Reference proteome</keyword>
<dbReference type="EMBL" id="JAVRRG010000131">
    <property type="protein sequence ID" value="KAK5081918.1"/>
    <property type="molecule type" value="Genomic_DNA"/>
</dbReference>
<proteinExistence type="predicted"/>
<evidence type="ECO:0000256" key="1">
    <source>
        <dbReference type="ARBA" id="ARBA00023015"/>
    </source>
</evidence>
<gene>
    <name evidence="6" type="ORF">LTR24_008061</name>
</gene>
<evidence type="ECO:0000259" key="5">
    <source>
        <dbReference type="PROSITE" id="PS50048"/>
    </source>
</evidence>
<dbReference type="PROSITE" id="PS00463">
    <property type="entry name" value="ZN2_CY6_FUNGAL_1"/>
    <property type="match status" value="1"/>
</dbReference>
<dbReference type="PANTHER" id="PTHR47785">
    <property type="entry name" value="ZN(II)2CYS6 TRANSCRIPTION FACTOR (EUROFUNG)-RELATED-RELATED"/>
    <property type="match status" value="1"/>
</dbReference>
<evidence type="ECO:0000313" key="7">
    <source>
        <dbReference type="Proteomes" id="UP001345013"/>
    </source>
</evidence>
<dbReference type="InterPro" id="IPR053181">
    <property type="entry name" value="EcdB-like_regulator"/>
</dbReference>
<dbReference type="SUPFAM" id="SSF57701">
    <property type="entry name" value="Zn2/Cys6 DNA-binding domain"/>
    <property type="match status" value="1"/>
</dbReference>
<dbReference type="CDD" id="cd12148">
    <property type="entry name" value="fungal_TF_MHR"/>
    <property type="match status" value="1"/>
</dbReference>
<organism evidence="6 7">
    <name type="scientific">Lithohypha guttulata</name>
    <dbReference type="NCBI Taxonomy" id="1690604"/>
    <lineage>
        <taxon>Eukaryota</taxon>
        <taxon>Fungi</taxon>
        <taxon>Dikarya</taxon>
        <taxon>Ascomycota</taxon>
        <taxon>Pezizomycotina</taxon>
        <taxon>Eurotiomycetes</taxon>
        <taxon>Chaetothyriomycetidae</taxon>
        <taxon>Chaetothyriales</taxon>
        <taxon>Trichomeriaceae</taxon>
        <taxon>Lithohypha</taxon>
    </lineage>
</organism>
<sequence>MGSDEDGQEPATKRQKTTGRRKAACQTCSLRKVKCDNARPACFSCQSTSTTCMYLNEPEEETWTLNRVVEVLGGQISEIAQKLETIAPTKLACSNGSGAHHSGSDSAPTNANVDVNMPFHGVPAFEQHLEPSRDFSHIPPHKTTADEVLTWPIFEAAFPPNYLIDAHLGYRLSTGGVFDDDIEVDNTILAISNNVAPLDEQRIPALVDRFLENVHTKNPILDVEALVRKSREYASRGIGWDSYSCLLLMACALGIVAKPFGSELQALDVSIDRARQIVAPSREKEQADYCFVQASRRLGGLRPSILAAQCNFFAGVYLMYTLRPMLSWQYFNQASITYQLYLKMNGRLSEDGTVLMNRPLQTPSRSSRITRLEQRLYWSCFKSEAEFRIELPLPQTEIAEYGFPNLFPSPPSPPAADHQPAPNHAASLTETGASSSIILIPSMLSPEQEDEVKMHAKLLCNEEESWYYYLTEVALRRIGNRVINTFFRRDRSEWMNIEPYLDVAIEFEAQVSTWQTNLPPAMQKYETNSTIRAPRIASPGGAEAGFVVQELSWATENRLLEMRHWLYQPFLYYLVHARPELPPSMRLRHDSLPQALASPSNMDNHEQNTFWTLIARAIDCNLAILDTRTIPHRHHGLWFDLRNTICSSLILLAVVKSGYLKLIPGGWQTLVGNASIALRSSDTNPCSDSNFHTAGVTRPNLQGRFGKVLRQLEIWSHESPDMIRAREVLEMLVREVMQTG</sequence>
<feature type="domain" description="Zn(2)-C6 fungal-type" evidence="5">
    <location>
        <begin position="24"/>
        <end position="54"/>
    </location>
</feature>
<dbReference type="CDD" id="cd00067">
    <property type="entry name" value="GAL4"/>
    <property type="match status" value="1"/>
</dbReference>
<keyword evidence="2" id="KW-0238">DNA-binding</keyword>
<evidence type="ECO:0000313" key="6">
    <source>
        <dbReference type="EMBL" id="KAK5081918.1"/>
    </source>
</evidence>
<dbReference type="Proteomes" id="UP001345013">
    <property type="component" value="Unassembled WGS sequence"/>
</dbReference>
<accession>A0ABR0K170</accession>
<dbReference type="Gene3D" id="4.10.240.10">
    <property type="entry name" value="Zn(2)-C6 fungal-type DNA-binding domain"/>
    <property type="match status" value="1"/>
</dbReference>
<evidence type="ECO:0000256" key="3">
    <source>
        <dbReference type="ARBA" id="ARBA00023163"/>
    </source>
</evidence>
<evidence type="ECO:0000256" key="4">
    <source>
        <dbReference type="ARBA" id="ARBA00023242"/>
    </source>
</evidence>
<dbReference type="Pfam" id="PF00172">
    <property type="entry name" value="Zn_clus"/>
    <property type="match status" value="1"/>
</dbReference>
<dbReference type="PROSITE" id="PS50048">
    <property type="entry name" value="ZN2_CY6_FUNGAL_2"/>
    <property type="match status" value="1"/>
</dbReference>
<reference evidence="6 7" key="1">
    <citation type="submission" date="2023-08" db="EMBL/GenBank/DDBJ databases">
        <title>Black Yeasts Isolated from many extreme environments.</title>
        <authorList>
            <person name="Coleine C."/>
            <person name="Stajich J.E."/>
            <person name="Selbmann L."/>
        </authorList>
    </citation>
    <scope>NUCLEOTIDE SEQUENCE [LARGE SCALE GENOMIC DNA]</scope>
    <source>
        <strain evidence="6 7">CCFEE 5885</strain>
    </source>
</reference>
<comment type="caution">
    <text evidence="6">The sequence shown here is derived from an EMBL/GenBank/DDBJ whole genome shotgun (WGS) entry which is preliminary data.</text>
</comment>
<keyword evidence="4" id="KW-0539">Nucleus</keyword>
<protein>
    <recommendedName>
        <fullName evidence="5">Zn(2)-C6 fungal-type domain-containing protein</fullName>
    </recommendedName>
</protein>
<keyword evidence="3" id="KW-0804">Transcription</keyword>